<dbReference type="InterPro" id="IPR010105">
    <property type="entry name" value="TonB_sidphr_rcpt"/>
</dbReference>
<accession>A0AAW7X7N5</accession>
<evidence type="ECO:0000313" key="15">
    <source>
        <dbReference type="EMBL" id="MDO6423580.1"/>
    </source>
</evidence>
<keyword evidence="8 15" id="KW-0675">Receptor</keyword>
<dbReference type="Gene3D" id="2.170.130.10">
    <property type="entry name" value="TonB-dependent receptor, plug domain"/>
    <property type="match status" value="1"/>
</dbReference>
<dbReference type="RefSeq" id="WP_303493205.1">
    <property type="nucleotide sequence ID" value="NZ_JAUOPB010000010.1"/>
</dbReference>
<evidence type="ECO:0000256" key="11">
    <source>
        <dbReference type="RuleBase" id="RU003357"/>
    </source>
</evidence>
<gene>
    <name evidence="15" type="ORF">Q4521_13950</name>
</gene>
<evidence type="ECO:0000256" key="3">
    <source>
        <dbReference type="ARBA" id="ARBA00022448"/>
    </source>
</evidence>
<dbReference type="CDD" id="cd01347">
    <property type="entry name" value="ligand_gated_channel"/>
    <property type="match status" value="1"/>
</dbReference>
<dbReference type="PANTHER" id="PTHR32552:SF90">
    <property type="entry name" value="METAL-PSEUDOPALINE RECEPTOR CNTO"/>
    <property type="match status" value="1"/>
</dbReference>
<dbReference type="InterPro" id="IPR000531">
    <property type="entry name" value="Beta-barrel_TonB"/>
</dbReference>
<evidence type="ECO:0000256" key="6">
    <source>
        <dbReference type="ARBA" id="ARBA00023077"/>
    </source>
</evidence>
<dbReference type="SUPFAM" id="SSF56935">
    <property type="entry name" value="Porins"/>
    <property type="match status" value="1"/>
</dbReference>
<dbReference type="PANTHER" id="PTHR32552">
    <property type="entry name" value="FERRICHROME IRON RECEPTOR-RELATED"/>
    <property type="match status" value="1"/>
</dbReference>
<comment type="similarity">
    <text evidence="2 10 11">Belongs to the TonB-dependent receptor family.</text>
</comment>
<keyword evidence="12" id="KW-0732">Signal</keyword>
<name>A0AAW7X7N5_9GAMM</name>
<organism evidence="15 16">
    <name type="scientific">Saccharophagus degradans</name>
    <dbReference type="NCBI Taxonomy" id="86304"/>
    <lineage>
        <taxon>Bacteria</taxon>
        <taxon>Pseudomonadati</taxon>
        <taxon>Pseudomonadota</taxon>
        <taxon>Gammaproteobacteria</taxon>
        <taxon>Cellvibrionales</taxon>
        <taxon>Cellvibrionaceae</taxon>
        <taxon>Saccharophagus</taxon>
    </lineage>
</organism>
<proteinExistence type="inferred from homology"/>
<dbReference type="InterPro" id="IPR037066">
    <property type="entry name" value="Plug_dom_sf"/>
</dbReference>
<keyword evidence="7 10" id="KW-0472">Membrane</keyword>
<dbReference type="Gene3D" id="2.40.170.20">
    <property type="entry name" value="TonB-dependent receptor, beta-barrel domain"/>
    <property type="match status" value="1"/>
</dbReference>
<evidence type="ECO:0000256" key="12">
    <source>
        <dbReference type="SAM" id="SignalP"/>
    </source>
</evidence>
<keyword evidence="4 10" id="KW-1134">Transmembrane beta strand</keyword>
<dbReference type="Pfam" id="PF07715">
    <property type="entry name" value="Plug"/>
    <property type="match status" value="1"/>
</dbReference>
<protein>
    <submittedName>
        <fullName evidence="15">TonB-dependent siderophore receptor</fullName>
    </submittedName>
</protein>
<evidence type="ECO:0000256" key="9">
    <source>
        <dbReference type="ARBA" id="ARBA00023237"/>
    </source>
</evidence>
<keyword evidence="3 10" id="KW-0813">Transport</keyword>
<dbReference type="EMBL" id="JAUOPB010000010">
    <property type="protein sequence ID" value="MDO6423580.1"/>
    <property type="molecule type" value="Genomic_DNA"/>
</dbReference>
<dbReference type="InterPro" id="IPR012910">
    <property type="entry name" value="Plug_dom"/>
</dbReference>
<dbReference type="PROSITE" id="PS52016">
    <property type="entry name" value="TONB_DEPENDENT_REC_3"/>
    <property type="match status" value="1"/>
</dbReference>
<dbReference type="Pfam" id="PF00593">
    <property type="entry name" value="TonB_dep_Rec_b-barrel"/>
    <property type="match status" value="1"/>
</dbReference>
<dbReference type="GO" id="GO:0009279">
    <property type="term" value="C:cell outer membrane"/>
    <property type="evidence" value="ECO:0007669"/>
    <property type="project" value="UniProtKB-SubCell"/>
</dbReference>
<evidence type="ECO:0000256" key="1">
    <source>
        <dbReference type="ARBA" id="ARBA00004571"/>
    </source>
</evidence>
<dbReference type="GO" id="GO:0015891">
    <property type="term" value="P:siderophore transport"/>
    <property type="evidence" value="ECO:0007669"/>
    <property type="project" value="InterPro"/>
</dbReference>
<dbReference type="GO" id="GO:0015344">
    <property type="term" value="F:siderophore uptake transmembrane transporter activity"/>
    <property type="evidence" value="ECO:0007669"/>
    <property type="project" value="TreeGrafter"/>
</dbReference>
<evidence type="ECO:0000313" key="16">
    <source>
        <dbReference type="Proteomes" id="UP001169760"/>
    </source>
</evidence>
<keyword evidence="9 10" id="KW-0998">Cell outer membrane</keyword>
<keyword evidence="6 11" id="KW-0798">TonB box</keyword>
<evidence type="ECO:0000256" key="2">
    <source>
        <dbReference type="ARBA" id="ARBA00009810"/>
    </source>
</evidence>
<dbReference type="Proteomes" id="UP001169760">
    <property type="component" value="Unassembled WGS sequence"/>
</dbReference>
<evidence type="ECO:0000256" key="7">
    <source>
        <dbReference type="ARBA" id="ARBA00023136"/>
    </source>
</evidence>
<evidence type="ECO:0000256" key="5">
    <source>
        <dbReference type="ARBA" id="ARBA00022692"/>
    </source>
</evidence>
<comment type="caution">
    <text evidence="15">The sequence shown here is derived from an EMBL/GenBank/DDBJ whole genome shotgun (WGS) entry which is preliminary data.</text>
</comment>
<reference evidence="15" key="1">
    <citation type="submission" date="2023-07" db="EMBL/GenBank/DDBJ databases">
        <title>Genome content predicts the carbon catabolic preferences of heterotrophic bacteria.</title>
        <authorList>
            <person name="Gralka M."/>
        </authorList>
    </citation>
    <scope>NUCLEOTIDE SEQUENCE</scope>
    <source>
        <strain evidence="15">I3M17_2</strain>
    </source>
</reference>
<keyword evidence="5 10" id="KW-0812">Transmembrane</keyword>
<feature type="chain" id="PRO_5043689871" evidence="12">
    <location>
        <begin position="29"/>
        <end position="699"/>
    </location>
</feature>
<dbReference type="InterPro" id="IPR036942">
    <property type="entry name" value="Beta-barrel_TonB_sf"/>
</dbReference>
<evidence type="ECO:0000259" key="14">
    <source>
        <dbReference type="Pfam" id="PF07715"/>
    </source>
</evidence>
<comment type="subcellular location">
    <subcellularLocation>
        <location evidence="1 10">Cell outer membrane</location>
        <topology evidence="1 10">Multi-pass membrane protein</topology>
    </subcellularLocation>
</comment>
<sequence length="699" mass="77213">MKISFNRTTRWCVSSFVTLLLSPTISYAEDAELKPVENITVIGNRQAYQGDFTVLETPQAELVISEEVLKSAGVVDLVQALDLSASVARQNNFGGLWNSFAIRGFVGDENLPSNYLVNGFNAGRGFGGPRDLSGIESVEVLKGPRAALFGRGEPGGTINLVTKRPNFERDGEIVLSAGSFNTYRTDVDWTSPVSDMVAIRLVGFYEDAESYRDTVETTKYGLNPSVAILFSDQTKLNYELEYTQQEIPFDRGVVAMNNELGVIPESRFLGEPSYGPIETGVLGHQLEFQRNLNDDWMALVGFNYRATSLEGLASENGFAVPAEDGTFARFSRSRDYDAVYQVFRAELNGSFNTGNIVHRVIVGVDADTFENDQYSLRDRSTDQSINIFNPVYGQSPADELELADNIDRVETQESSGLFIQDQISLTDNLDVRVGVRIDDYQQKLVNRLNDSVSEYSKTQASPQFGVVFKSSDVLSFYVVYGENFRPLSGATDENGLEPNLSESTELGLKFALNDGDLQGNIAIFDVKQSNIATLDADYNPTAVGEAGSQGIEFDLTGSLTDSLSLWLSYAYTETETKNEFTDAVGWAFVPAGSDLLNVPDHQLSTQLVQQTELAGKPVKLIGGLLYVGERSGEFGNTAFNLPSYTTARLAAQYEISEQIEFSFEINNLFDKSYYSNSYGPTWVMPGAPRNFRLATRFRF</sequence>
<dbReference type="GO" id="GO:0038023">
    <property type="term" value="F:signaling receptor activity"/>
    <property type="evidence" value="ECO:0007669"/>
    <property type="project" value="InterPro"/>
</dbReference>
<feature type="domain" description="TonB-dependent receptor plug" evidence="14">
    <location>
        <begin position="54"/>
        <end position="157"/>
    </location>
</feature>
<dbReference type="NCBIfam" id="TIGR01783">
    <property type="entry name" value="TonB-siderophor"/>
    <property type="match status" value="1"/>
</dbReference>
<feature type="signal peptide" evidence="12">
    <location>
        <begin position="1"/>
        <end position="28"/>
    </location>
</feature>
<evidence type="ECO:0000256" key="4">
    <source>
        <dbReference type="ARBA" id="ARBA00022452"/>
    </source>
</evidence>
<dbReference type="AlphaFoldDB" id="A0AAW7X7N5"/>
<dbReference type="InterPro" id="IPR039426">
    <property type="entry name" value="TonB-dep_rcpt-like"/>
</dbReference>
<feature type="domain" description="TonB-dependent receptor-like beta-barrel" evidence="13">
    <location>
        <begin position="228"/>
        <end position="668"/>
    </location>
</feature>
<evidence type="ECO:0000256" key="10">
    <source>
        <dbReference type="PROSITE-ProRule" id="PRU01360"/>
    </source>
</evidence>
<evidence type="ECO:0000256" key="8">
    <source>
        <dbReference type="ARBA" id="ARBA00023170"/>
    </source>
</evidence>
<evidence type="ECO:0000259" key="13">
    <source>
        <dbReference type="Pfam" id="PF00593"/>
    </source>
</evidence>